<dbReference type="InterPro" id="IPR000667">
    <property type="entry name" value="Peptidase_S13"/>
</dbReference>
<keyword evidence="3" id="KW-0645">Protease</keyword>
<sequence>MGTKAAVGVGVVAALVLGYAAADVFDVAPGILTTSAPAAKPAAQRVPGLEQSGGPRVLAPLHADAPAPTRPALRRELSNLLSAKALGKSVGFEVRDARTGRALYASDAKKPHTPASTTKLLTATAALTALGPGQRFSTTVRSGPGKDDVTVQAGGDVLLGRGKSKPSSTTGHAGLGTLADKTAAALKKKGRRTVAVHLDTSVFAGPARNPLWAQHSVQGGQVAPIEPLMVDAGRVKDGQNIPRASDPAMAATTIFAKKLEADGITVVGKPTRTHAQAGSTVLARVKSARLSQIVRYMLQWSDNTVAETLGRLVAVQTGRPGSTLGAVDAVTDEVKKLGVDVARVELHDTSGLSHHNRLTAAALTDLLVLAASGKHANLDSLIPSLPVAGLNGTLQYRYGKAAWPGAGLVHAKTGSLFKVSSLAGVVTDASGRMLTFALIADRTPPDDVESTHRAMDAIAARLAECGCAG</sequence>
<evidence type="ECO:0000256" key="2">
    <source>
        <dbReference type="ARBA" id="ARBA00022801"/>
    </source>
</evidence>
<keyword evidence="2 3" id="KW-0378">Hydrolase</keyword>
<proteinExistence type="inferred from homology"/>
<evidence type="ECO:0000313" key="3">
    <source>
        <dbReference type="EMBL" id="NYI69438.1"/>
    </source>
</evidence>
<dbReference type="GO" id="GO:0006508">
    <property type="term" value="P:proteolysis"/>
    <property type="evidence" value="ECO:0007669"/>
    <property type="project" value="InterPro"/>
</dbReference>
<reference evidence="3 4" key="1">
    <citation type="submission" date="2020-07" db="EMBL/GenBank/DDBJ databases">
        <title>Sequencing the genomes of 1000 actinobacteria strains.</title>
        <authorList>
            <person name="Klenk H.-P."/>
        </authorList>
    </citation>
    <scope>NUCLEOTIDE SEQUENCE [LARGE SCALE GENOMIC DNA]</scope>
    <source>
        <strain evidence="3 4">DSM 26341</strain>
    </source>
</reference>
<name>A0A7Z0IJE5_9MICO</name>
<dbReference type="Proteomes" id="UP000539111">
    <property type="component" value="Unassembled WGS sequence"/>
</dbReference>
<keyword evidence="3" id="KW-0121">Carboxypeptidase</keyword>
<protein>
    <submittedName>
        <fullName evidence="3">D-alanyl-D-alanine carboxypeptidase/D-alanyl-D-alanine-endopeptidase (Penicillin-binding protein 4)</fullName>
        <ecNumber evidence="3">3.4.16.4</ecNumber>
        <ecNumber evidence="3">3.4.21.-</ecNumber>
    </submittedName>
</protein>
<gene>
    <name evidence="3" type="ORF">BJY26_003744</name>
</gene>
<dbReference type="GO" id="GO:0000270">
    <property type="term" value="P:peptidoglycan metabolic process"/>
    <property type="evidence" value="ECO:0007669"/>
    <property type="project" value="TreeGrafter"/>
</dbReference>
<evidence type="ECO:0000313" key="4">
    <source>
        <dbReference type="Proteomes" id="UP000539111"/>
    </source>
</evidence>
<organism evidence="3 4">
    <name type="scientific">Spelaeicoccus albus</name>
    <dbReference type="NCBI Taxonomy" id="1280376"/>
    <lineage>
        <taxon>Bacteria</taxon>
        <taxon>Bacillati</taxon>
        <taxon>Actinomycetota</taxon>
        <taxon>Actinomycetes</taxon>
        <taxon>Micrococcales</taxon>
        <taxon>Brevibacteriaceae</taxon>
        <taxon>Spelaeicoccus</taxon>
    </lineage>
</organism>
<dbReference type="PANTHER" id="PTHR30023">
    <property type="entry name" value="D-ALANYL-D-ALANINE CARBOXYPEPTIDASE"/>
    <property type="match status" value="1"/>
</dbReference>
<dbReference type="SUPFAM" id="SSF56601">
    <property type="entry name" value="beta-lactamase/transpeptidase-like"/>
    <property type="match status" value="1"/>
</dbReference>
<dbReference type="EC" id="3.4.21.-" evidence="3"/>
<dbReference type="PANTHER" id="PTHR30023:SF0">
    <property type="entry name" value="PENICILLIN-SENSITIVE CARBOXYPEPTIDASE A"/>
    <property type="match status" value="1"/>
</dbReference>
<comment type="caution">
    <text evidence="3">The sequence shown here is derived from an EMBL/GenBank/DDBJ whole genome shotgun (WGS) entry which is preliminary data.</text>
</comment>
<dbReference type="EMBL" id="JACBZP010000001">
    <property type="protein sequence ID" value="NYI69438.1"/>
    <property type="molecule type" value="Genomic_DNA"/>
</dbReference>
<dbReference type="PRINTS" id="PR00922">
    <property type="entry name" value="DADACBPTASE3"/>
</dbReference>
<dbReference type="Pfam" id="PF02113">
    <property type="entry name" value="Peptidase_S13"/>
    <property type="match status" value="2"/>
</dbReference>
<dbReference type="Gene3D" id="3.40.710.10">
    <property type="entry name" value="DD-peptidase/beta-lactamase superfamily"/>
    <property type="match status" value="2"/>
</dbReference>
<comment type="similarity">
    <text evidence="1">Belongs to the peptidase S13 family.</text>
</comment>
<dbReference type="NCBIfam" id="TIGR00666">
    <property type="entry name" value="PBP4"/>
    <property type="match status" value="1"/>
</dbReference>
<keyword evidence="4" id="KW-1185">Reference proteome</keyword>
<dbReference type="AlphaFoldDB" id="A0A7Z0IJE5"/>
<accession>A0A7Z0IJE5</accession>
<evidence type="ECO:0000256" key="1">
    <source>
        <dbReference type="ARBA" id="ARBA00006096"/>
    </source>
</evidence>
<dbReference type="RefSeq" id="WP_179429664.1">
    <property type="nucleotide sequence ID" value="NZ_JACBZP010000001.1"/>
</dbReference>
<dbReference type="GO" id="GO:0009002">
    <property type="term" value="F:serine-type D-Ala-D-Ala carboxypeptidase activity"/>
    <property type="evidence" value="ECO:0007669"/>
    <property type="project" value="UniProtKB-EC"/>
</dbReference>
<dbReference type="InterPro" id="IPR012338">
    <property type="entry name" value="Beta-lactam/transpept-like"/>
</dbReference>
<dbReference type="EC" id="3.4.16.4" evidence="3"/>